<feature type="transmembrane region" description="Helical" evidence="1">
    <location>
        <begin position="33"/>
        <end position="52"/>
    </location>
</feature>
<dbReference type="InterPro" id="IPR051675">
    <property type="entry name" value="Endo/Exo/Phosphatase_dom_1"/>
</dbReference>
<accession>A0AAU7W4A8</accession>
<dbReference type="GO" id="GO:0015627">
    <property type="term" value="C:type II protein secretion system complex"/>
    <property type="evidence" value="ECO:0007669"/>
    <property type="project" value="TreeGrafter"/>
</dbReference>
<dbReference type="InterPro" id="IPR019554">
    <property type="entry name" value="Soluble_ligand-bd"/>
</dbReference>
<protein>
    <submittedName>
        <fullName evidence="3">ComEA family DNA-binding protein</fullName>
    </submittedName>
</protein>
<keyword evidence="1" id="KW-0812">Transmembrane</keyword>
<dbReference type="InterPro" id="IPR003583">
    <property type="entry name" value="Hlx-hairpin-Hlx_DNA-bd_motif"/>
</dbReference>
<dbReference type="PANTHER" id="PTHR21180">
    <property type="entry name" value="ENDONUCLEASE/EXONUCLEASE/PHOSPHATASE FAMILY DOMAIN-CONTAINING PROTEIN 1"/>
    <property type="match status" value="1"/>
</dbReference>
<dbReference type="GO" id="GO:0006281">
    <property type="term" value="P:DNA repair"/>
    <property type="evidence" value="ECO:0007669"/>
    <property type="project" value="InterPro"/>
</dbReference>
<dbReference type="RefSeq" id="WP_350346830.1">
    <property type="nucleotide sequence ID" value="NZ_CP158374.1"/>
</dbReference>
<dbReference type="InterPro" id="IPR010994">
    <property type="entry name" value="RuvA_2-like"/>
</dbReference>
<proteinExistence type="predicted"/>
<dbReference type="Pfam" id="PF10531">
    <property type="entry name" value="SLBB"/>
    <property type="match status" value="1"/>
</dbReference>
<dbReference type="SUPFAM" id="SSF47781">
    <property type="entry name" value="RuvA domain 2-like"/>
    <property type="match status" value="1"/>
</dbReference>
<dbReference type="Gene3D" id="1.10.150.280">
    <property type="entry name" value="AF1531-like domain"/>
    <property type="match status" value="1"/>
</dbReference>
<evidence type="ECO:0000313" key="3">
    <source>
        <dbReference type="EMBL" id="XBX80804.1"/>
    </source>
</evidence>
<sequence length="241" mass="22929">MPDSPDPQASAPDDDPLATLAPSARRAPVRTRVAVGAAVVCFVAAVAVAAVLSATAGGGGEQGVIGAATAPADVTTDARPGGSTAAPTGEAPALLVHVLGGVARPGLVELAAGARVVDAIAAAGGLTPEADPAGVNLARPVADGEQLLVPLVGQEPVAPAGGAGGVAGAGAAGGAAGDGLVHLNTAGLAELDTLPRIGPALAQRILDWREANGGFSSVDQLREVAGIGDATFAGLVDLVAL</sequence>
<organism evidence="3">
    <name type="scientific">Agromyces sp. G08B096</name>
    <dbReference type="NCBI Taxonomy" id="3156399"/>
    <lineage>
        <taxon>Bacteria</taxon>
        <taxon>Bacillati</taxon>
        <taxon>Actinomycetota</taxon>
        <taxon>Actinomycetes</taxon>
        <taxon>Micrococcales</taxon>
        <taxon>Microbacteriaceae</taxon>
        <taxon>Agromyces</taxon>
    </lineage>
</organism>
<evidence type="ECO:0000256" key="1">
    <source>
        <dbReference type="SAM" id="Phobius"/>
    </source>
</evidence>
<name>A0AAU7W4A8_9MICO</name>
<dbReference type="AlphaFoldDB" id="A0AAU7W4A8"/>
<feature type="domain" description="Helix-hairpin-helix DNA-binding motif class 1" evidence="2">
    <location>
        <begin position="189"/>
        <end position="208"/>
    </location>
</feature>
<dbReference type="EMBL" id="CP158374">
    <property type="protein sequence ID" value="XBX80804.1"/>
    <property type="molecule type" value="Genomic_DNA"/>
</dbReference>
<dbReference type="Pfam" id="PF12836">
    <property type="entry name" value="HHH_3"/>
    <property type="match status" value="1"/>
</dbReference>
<dbReference type="Gene3D" id="3.10.560.10">
    <property type="entry name" value="Outer membrane lipoprotein wza domain like"/>
    <property type="match status" value="1"/>
</dbReference>
<dbReference type="PANTHER" id="PTHR21180:SF32">
    <property type="entry name" value="ENDONUCLEASE_EXONUCLEASE_PHOSPHATASE FAMILY DOMAIN-CONTAINING PROTEIN 1"/>
    <property type="match status" value="1"/>
</dbReference>
<dbReference type="SMART" id="SM00278">
    <property type="entry name" value="HhH1"/>
    <property type="match status" value="2"/>
</dbReference>
<dbReference type="GO" id="GO:0003677">
    <property type="term" value="F:DNA binding"/>
    <property type="evidence" value="ECO:0007669"/>
    <property type="project" value="UniProtKB-KW"/>
</dbReference>
<keyword evidence="3" id="KW-0238">DNA-binding</keyword>
<reference evidence="3" key="1">
    <citation type="submission" date="2024-05" db="EMBL/GenBank/DDBJ databases">
        <authorList>
            <person name="Yu L."/>
        </authorList>
    </citation>
    <scope>NUCLEOTIDE SEQUENCE</scope>
    <source>
        <strain evidence="3">G08B096</strain>
    </source>
</reference>
<evidence type="ECO:0000259" key="2">
    <source>
        <dbReference type="SMART" id="SM00278"/>
    </source>
</evidence>
<gene>
    <name evidence="3" type="ORF">ABIQ69_09235</name>
</gene>
<feature type="domain" description="Helix-hairpin-helix DNA-binding motif class 1" evidence="2">
    <location>
        <begin position="219"/>
        <end position="238"/>
    </location>
</feature>
<dbReference type="GO" id="GO:0015628">
    <property type="term" value="P:protein secretion by the type II secretion system"/>
    <property type="evidence" value="ECO:0007669"/>
    <property type="project" value="TreeGrafter"/>
</dbReference>
<keyword evidence="1" id="KW-0472">Membrane</keyword>
<keyword evidence="1" id="KW-1133">Transmembrane helix</keyword>